<feature type="region of interest" description="Disordered" evidence="6">
    <location>
        <begin position="1"/>
        <end position="30"/>
    </location>
</feature>
<comment type="subcellular location">
    <subcellularLocation>
        <location evidence="1">Cytoplasm</location>
        <location evidence="1">Cytoskeleton</location>
        <location evidence="1">Cilium axoneme</location>
    </subcellularLocation>
</comment>
<protein>
    <submittedName>
        <fullName evidence="7">Radial spokehead-like protein</fullName>
    </submittedName>
</protein>
<feature type="compositionally biased region" description="Acidic residues" evidence="6">
    <location>
        <begin position="1"/>
        <end position="18"/>
    </location>
</feature>
<keyword evidence="4" id="KW-0206">Cytoskeleton</keyword>
<dbReference type="GO" id="GO:0060294">
    <property type="term" value="P:cilium movement involved in cell motility"/>
    <property type="evidence" value="ECO:0007669"/>
    <property type="project" value="InterPro"/>
</dbReference>
<keyword evidence="8" id="KW-1185">Reference proteome</keyword>
<evidence type="ECO:0000313" key="7">
    <source>
        <dbReference type="EMBL" id="GIQ83526.1"/>
    </source>
</evidence>
<evidence type="ECO:0000256" key="4">
    <source>
        <dbReference type="ARBA" id="ARBA00023212"/>
    </source>
</evidence>
<evidence type="ECO:0000256" key="5">
    <source>
        <dbReference type="ARBA" id="ARBA00023273"/>
    </source>
</evidence>
<dbReference type="PANTHER" id="PTHR13159">
    <property type="entry name" value="RADIAL SPOKEHEAD-RELATED"/>
    <property type="match status" value="1"/>
</dbReference>
<evidence type="ECO:0000256" key="2">
    <source>
        <dbReference type="ARBA" id="ARBA00022490"/>
    </source>
</evidence>
<sequence>DDEDDARPDVGDEDDEMDPVLKGPPAVEINKPKKIPTEVHEGVNATAYWACQDLQGQYTMLPEVTPQQIRLSRFVHCKLSGSQEEMPWERMPKFGGSDLHLLRCRIARICHACKATPKGVWVMPEEEEEDAVPAENEEFVPLKYQQLLSLDQWEHTLPILCMNGRVTPMEEEEPEEEEEDEVPEEFEDDAERIAFERTQAAKQACKWQRPVSVYDGITDSWEGPQDSENPILKPAPLCTLEKDAPLSPCRAVGGWAMPAWVVRTARTLGAESPVIVASTRWPGAMNVAADGGLTRSFVYFGDSLPVSLSPFHCTAPPPLFPLPMVCEPVEQEEVTKEREAEVAALRKAREEAEDEEDY</sequence>
<keyword evidence="3" id="KW-0969">Cilium</keyword>
<dbReference type="GO" id="GO:0035082">
    <property type="term" value="P:axoneme assembly"/>
    <property type="evidence" value="ECO:0007669"/>
    <property type="project" value="TreeGrafter"/>
</dbReference>
<organism evidence="7 8">
    <name type="scientific">Kipferlia bialata</name>
    <dbReference type="NCBI Taxonomy" id="797122"/>
    <lineage>
        <taxon>Eukaryota</taxon>
        <taxon>Metamonada</taxon>
        <taxon>Carpediemonas-like organisms</taxon>
        <taxon>Kipferlia</taxon>
    </lineage>
</organism>
<dbReference type="AlphaFoldDB" id="A0A9K3CVR4"/>
<evidence type="ECO:0000256" key="3">
    <source>
        <dbReference type="ARBA" id="ARBA00023069"/>
    </source>
</evidence>
<gene>
    <name evidence="7" type="ORF">KIPB_004867</name>
</gene>
<dbReference type="Proteomes" id="UP000265618">
    <property type="component" value="Unassembled WGS sequence"/>
</dbReference>
<proteinExistence type="predicted"/>
<dbReference type="GO" id="GO:0001534">
    <property type="term" value="C:radial spoke"/>
    <property type="evidence" value="ECO:0007669"/>
    <property type="project" value="InterPro"/>
</dbReference>
<evidence type="ECO:0000313" key="8">
    <source>
        <dbReference type="Proteomes" id="UP000265618"/>
    </source>
</evidence>
<dbReference type="Pfam" id="PF04712">
    <property type="entry name" value="Radial_spoke"/>
    <property type="match status" value="1"/>
</dbReference>
<keyword evidence="5" id="KW-0966">Cell projection</keyword>
<evidence type="ECO:0000256" key="1">
    <source>
        <dbReference type="ARBA" id="ARBA00004430"/>
    </source>
</evidence>
<keyword evidence="2" id="KW-0963">Cytoplasm</keyword>
<dbReference type="EMBL" id="BDIP01001084">
    <property type="protein sequence ID" value="GIQ83526.1"/>
    <property type="molecule type" value="Genomic_DNA"/>
</dbReference>
<dbReference type="PANTHER" id="PTHR13159:SF0">
    <property type="entry name" value="RADIAL SPOKE HEAD 6 HOMOLOG A"/>
    <property type="match status" value="1"/>
</dbReference>
<evidence type="ECO:0000256" key="6">
    <source>
        <dbReference type="SAM" id="MobiDB-lite"/>
    </source>
</evidence>
<dbReference type="InterPro" id="IPR006802">
    <property type="entry name" value="Radial_spoke"/>
</dbReference>
<accession>A0A9K3CVR4</accession>
<feature type="non-terminal residue" evidence="7">
    <location>
        <position position="1"/>
    </location>
</feature>
<comment type="caution">
    <text evidence="7">The sequence shown here is derived from an EMBL/GenBank/DDBJ whole genome shotgun (WGS) entry which is preliminary data.</text>
</comment>
<name>A0A9K3CVR4_9EUKA</name>
<reference evidence="7 8" key="1">
    <citation type="journal article" date="2018" name="PLoS ONE">
        <title>The draft genome of Kipferlia bialata reveals reductive genome evolution in fornicate parasites.</title>
        <authorList>
            <person name="Tanifuji G."/>
            <person name="Takabayashi S."/>
            <person name="Kume K."/>
            <person name="Takagi M."/>
            <person name="Nakayama T."/>
            <person name="Kamikawa R."/>
            <person name="Inagaki Y."/>
            <person name="Hashimoto T."/>
        </authorList>
    </citation>
    <scope>NUCLEOTIDE SEQUENCE [LARGE SCALE GENOMIC DNA]</scope>
    <source>
        <strain evidence="7">NY0173</strain>
    </source>
</reference>
<dbReference type="OrthoDB" id="272202at2759"/>